<dbReference type="Proteomes" id="UP000708347">
    <property type="component" value="Unassembled WGS sequence"/>
</dbReference>
<name>A0ABX2K3S2_9MYCO</name>
<accession>A0ABX2K3S2</accession>
<comment type="caution">
    <text evidence="1">The sequence shown here is derived from an EMBL/GenBank/DDBJ whole genome shotgun (WGS) entry which is preliminary data.</text>
</comment>
<keyword evidence="2" id="KW-1185">Reference proteome</keyword>
<organism evidence="1 2">
    <name type="scientific">Mycolicibacterium sphagni</name>
    <dbReference type="NCBI Taxonomy" id="1786"/>
    <lineage>
        <taxon>Bacteria</taxon>
        <taxon>Bacillati</taxon>
        <taxon>Actinomycetota</taxon>
        <taxon>Actinomycetes</taxon>
        <taxon>Mycobacteriales</taxon>
        <taxon>Mycobacteriaceae</taxon>
        <taxon>Mycolicibacterium</taxon>
    </lineage>
</organism>
<reference evidence="1 2" key="1">
    <citation type="submission" date="2019-05" db="EMBL/GenBank/DDBJ databases">
        <title>Mycolicibacterium sphagni ENV482 genome assembly.</title>
        <authorList>
            <person name="Chen W."/>
            <person name="Faulkner N.W."/>
            <person name="Hyman M.R."/>
        </authorList>
    </citation>
    <scope>NUCLEOTIDE SEQUENCE [LARGE SCALE GENOMIC DNA]</scope>
    <source>
        <strain evidence="1 2">ENV482</strain>
    </source>
</reference>
<dbReference type="RefSeq" id="WP_174401197.1">
    <property type="nucleotide sequence ID" value="NZ_VBSB01000035.1"/>
</dbReference>
<proteinExistence type="predicted"/>
<evidence type="ECO:0000313" key="2">
    <source>
        <dbReference type="Proteomes" id="UP000708347"/>
    </source>
</evidence>
<dbReference type="EMBL" id="VBSB01000035">
    <property type="protein sequence ID" value="NTY63622.1"/>
    <property type="molecule type" value="Genomic_DNA"/>
</dbReference>
<evidence type="ECO:0000313" key="1">
    <source>
        <dbReference type="EMBL" id="NTY63622.1"/>
    </source>
</evidence>
<sequence length="132" mass="15053">MSGFAGLRPPRDEVLLLGLVDWVPLERVHQAVVDAHPDSSLPMIRQSTMDLIDELTQEGLFTIGDLTGENARFVPWSTPRKDSLQRIRKAYIEDFDNPDYWSWFCWLDLTPQGALIAQPIEDRLRRSAESSG</sequence>
<protein>
    <submittedName>
        <fullName evidence="1">Uncharacterized protein</fullName>
    </submittedName>
</protein>
<gene>
    <name evidence="1" type="ORF">FEG63_29295</name>
</gene>